<dbReference type="PANTHER" id="PTHR33908">
    <property type="entry name" value="MANNOSYLTRANSFERASE YKCB-RELATED"/>
    <property type="match status" value="1"/>
</dbReference>
<keyword evidence="5 8" id="KW-0812">Transmembrane</keyword>
<feature type="transmembrane region" description="Helical" evidence="8">
    <location>
        <begin position="420"/>
        <end position="437"/>
    </location>
</feature>
<dbReference type="Pfam" id="PF13231">
    <property type="entry name" value="PMT_2"/>
    <property type="match status" value="1"/>
</dbReference>
<name>A0A0G0WBH5_9BACT</name>
<protein>
    <submittedName>
        <fullName evidence="10">PMT family glycosyltransferase, 4-amino-4-deoxy-L-arabinose transferase</fullName>
    </submittedName>
</protein>
<feature type="transmembrane region" description="Helical" evidence="8">
    <location>
        <begin position="387"/>
        <end position="408"/>
    </location>
</feature>
<dbReference type="InterPro" id="IPR050297">
    <property type="entry name" value="LipidA_mod_glycosyltrf_83"/>
</dbReference>
<keyword evidence="4 10" id="KW-0808">Transferase</keyword>
<evidence type="ECO:0000256" key="6">
    <source>
        <dbReference type="ARBA" id="ARBA00022989"/>
    </source>
</evidence>
<evidence type="ECO:0000256" key="8">
    <source>
        <dbReference type="SAM" id="Phobius"/>
    </source>
</evidence>
<feature type="transmembrane region" description="Helical" evidence="8">
    <location>
        <begin position="116"/>
        <end position="133"/>
    </location>
</feature>
<comment type="caution">
    <text evidence="10">The sequence shown here is derived from an EMBL/GenBank/DDBJ whole genome shotgun (WGS) entry which is preliminary data.</text>
</comment>
<dbReference type="PANTHER" id="PTHR33908:SF11">
    <property type="entry name" value="MEMBRANE PROTEIN"/>
    <property type="match status" value="1"/>
</dbReference>
<gene>
    <name evidence="10" type="ORF">UU14_C0004G0003</name>
</gene>
<sequence length="535" mass="61394">MIRYKKLKEQVFKNRLMNSKFLLVLIIIVAFAVRLYRIDSPVADWHSWRQADTSAVTRNFSKFGFNPLFPRYDDLSNIQTGVDNPEGYRFVEFPVYQSFVFMLSKLAAPLPISLEVWHRIVSILASLGSLYLIYELGKRYANERVGLISAGFYAILPYSIYYSRVILPEVFLGFFMLLTLYLFSKAIVPVNPSEIQHSFASLISFLFPKKSLSVRSVAVYPEFLLASAISAALALLIKPVSIFFLLPIIYFWFQYLLFSRKYVLYGITYLLIMVVPLVAWRLWIQQFPEGIPAWTWLLNGDQVPYNNLKLSEWIYHPLGIRFKGAFFRWLFAERLTKLILGYSGVAFLVLGILAKKGIKQKLFFHMLGLGALLYITVFAGGNVRHDYYQVITLPIVVLYAGMGVDFLLTNRNRLFDSISTYAMIVVLVGFTLAFSWFEIRGYYWINNPAIVEAGIQADQLLPEQAKVIAPYGGDTAFLYQINRQGWPIGFEIEDKIAKGATHYVSVSPQDPEALDLKERYTVLAETDSYIIINLQ</sequence>
<keyword evidence="2" id="KW-1003">Cell membrane</keyword>
<dbReference type="AlphaFoldDB" id="A0A0G0WBH5"/>
<feature type="transmembrane region" description="Helical" evidence="8">
    <location>
        <begin position="145"/>
        <end position="164"/>
    </location>
</feature>
<feature type="transmembrane region" description="Helical" evidence="8">
    <location>
        <begin position="240"/>
        <end position="258"/>
    </location>
</feature>
<dbReference type="InterPro" id="IPR038731">
    <property type="entry name" value="RgtA/B/C-like"/>
</dbReference>
<dbReference type="GO" id="GO:0005886">
    <property type="term" value="C:plasma membrane"/>
    <property type="evidence" value="ECO:0007669"/>
    <property type="project" value="UniProtKB-SubCell"/>
</dbReference>
<accession>A0A0G0WBH5</accession>
<comment type="subcellular location">
    <subcellularLocation>
        <location evidence="1">Cell membrane</location>
        <topology evidence="1">Multi-pass membrane protein</topology>
    </subcellularLocation>
</comment>
<proteinExistence type="predicted"/>
<keyword evidence="6 8" id="KW-1133">Transmembrane helix</keyword>
<feature type="transmembrane region" description="Helical" evidence="8">
    <location>
        <begin position="362"/>
        <end position="381"/>
    </location>
</feature>
<feature type="transmembrane region" description="Helical" evidence="8">
    <location>
        <begin position="338"/>
        <end position="355"/>
    </location>
</feature>
<evidence type="ECO:0000256" key="1">
    <source>
        <dbReference type="ARBA" id="ARBA00004651"/>
    </source>
</evidence>
<feature type="transmembrane region" description="Helical" evidence="8">
    <location>
        <begin position="21"/>
        <end position="38"/>
    </location>
</feature>
<keyword evidence="3" id="KW-0328">Glycosyltransferase</keyword>
<evidence type="ECO:0000256" key="3">
    <source>
        <dbReference type="ARBA" id="ARBA00022676"/>
    </source>
</evidence>
<dbReference type="Proteomes" id="UP000034664">
    <property type="component" value="Unassembled WGS sequence"/>
</dbReference>
<evidence type="ECO:0000256" key="4">
    <source>
        <dbReference type="ARBA" id="ARBA00022679"/>
    </source>
</evidence>
<dbReference type="GO" id="GO:0016763">
    <property type="term" value="F:pentosyltransferase activity"/>
    <property type="evidence" value="ECO:0007669"/>
    <property type="project" value="TreeGrafter"/>
</dbReference>
<organism evidence="10 11">
    <name type="scientific">Candidatus Roizmanbacteria bacterium GW2011_GWB1_40_7</name>
    <dbReference type="NCBI Taxonomy" id="1618482"/>
    <lineage>
        <taxon>Bacteria</taxon>
        <taxon>Candidatus Roizmaniibacteriota</taxon>
    </lineage>
</organism>
<evidence type="ECO:0000259" key="9">
    <source>
        <dbReference type="Pfam" id="PF13231"/>
    </source>
</evidence>
<evidence type="ECO:0000256" key="7">
    <source>
        <dbReference type="ARBA" id="ARBA00023136"/>
    </source>
</evidence>
<evidence type="ECO:0000313" key="11">
    <source>
        <dbReference type="Proteomes" id="UP000034664"/>
    </source>
</evidence>
<feature type="domain" description="Glycosyltransferase RgtA/B/C/D-like" evidence="9">
    <location>
        <begin position="117"/>
        <end position="187"/>
    </location>
</feature>
<reference evidence="10 11" key="1">
    <citation type="journal article" date="2015" name="Nature">
        <title>rRNA introns, odd ribosomes, and small enigmatic genomes across a large radiation of phyla.</title>
        <authorList>
            <person name="Brown C.T."/>
            <person name="Hug L.A."/>
            <person name="Thomas B.C."/>
            <person name="Sharon I."/>
            <person name="Castelle C.J."/>
            <person name="Singh A."/>
            <person name="Wilkins M.J."/>
            <person name="Williams K.H."/>
            <person name="Banfield J.F."/>
        </authorList>
    </citation>
    <scope>NUCLEOTIDE SEQUENCE [LARGE SCALE GENOMIC DNA]</scope>
</reference>
<evidence type="ECO:0000256" key="2">
    <source>
        <dbReference type="ARBA" id="ARBA00022475"/>
    </source>
</evidence>
<evidence type="ECO:0000256" key="5">
    <source>
        <dbReference type="ARBA" id="ARBA00022692"/>
    </source>
</evidence>
<dbReference type="GO" id="GO:0009103">
    <property type="term" value="P:lipopolysaccharide biosynthetic process"/>
    <property type="evidence" value="ECO:0007669"/>
    <property type="project" value="UniProtKB-ARBA"/>
</dbReference>
<keyword evidence="7 8" id="KW-0472">Membrane</keyword>
<feature type="transmembrane region" description="Helical" evidence="8">
    <location>
        <begin position="263"/>
        <end position="284"/>
    </location>
</feature>
<evidence type="ECO:0000313" key="10">
    <source>
        <dbReference type="EMBL" id="KKR72572.1"/>
    </source>
</evidence>
<dbReference type="EMBL" id="LBZM01000004">
    <property type="protein sequence ID" value="KKR72572.1"/>
    <property type="molecule type" value="Genomic_DNA"/>
</dbReference>